<dbReference type="EMBL" id="MASI01000001">
    <property type="protein sequence ID" value="ODA68401.1"/>
    <property type="molecule type" value="Genomic_DNA"/>
</dbReference>
<protein>
    <submittedName>
        <fullName evidence="1">Uncharacterized protein</fullName>
    </submittedName>
</protein>
<accession>A0A1E2S1S0</accession>
<sequence>MGAGDLGRWADAWQAIGRAHDETLGLNLDRGVLVLDSFSKLQSLAMGTNR</sequence>
<evidence type="ECO:0000313" key="2">
    <source>
        <dbReference type="Proteomes" id="UP000095087"/>
    </source>
</evidence>
<comment type="caution">
    <text evidence="1">The sequence shown here is derived from an EMBL/GenBank/DDBJ whole genome shotgun (WGS) entry which is preliminary data.</text>
</comment>
<organism evidence="1 2">
    <name type="scientific">Methyloligella halotolerans</name>
    <dbReference type="NCBI Taxonomy" id="1177755"/>
    <lineage>
        <taxon>Bacteria</taxon>
        <taxon>Pseudomonadati</taxon>
        <taxon>Pseudomonadota</taxon>
        <taxon>Alphaproteobacteria</taxon>
        <taxon>Hyphomicrobiales</taxon>
        <taxon>Hyphomicrobiaceae</taxon>
        <taxon>Methyloligella</taxon>
    </lineage>
</organism>
<dbReference type="RefSeq" id="WP_169822887.1">
    <property type="nucleotide sequence ID" value="NZ_MASI01000001.1"/>
</dbReference>
<gene>
    <name evidence="1" type="ORF">A7A08_00224</name>
</gene>
<reference evidence="1 2" key="1">
    <citation type="submission" date="2016-07" db="EMBL/GenBank/DDBJ databases">
        <title>Draft genome sequence of Methyloligella halotolerans C2T (VKM B-2706T=CCUG 61687T=DSM 25045T), a halotolerant polyhydroxybutyrate accumulating methylotroph.</title>
        <authorList>
            <person name="Vasilenko O.V."/>
            <person name="Doronina N.V."/>
            <person name="Poroshina M.N."/>
            <person name="Tarlachkov S.V."/>
            <person name="Trotsenko Y.A."/>
        </authorList>
    </citation>
    <scope>NUCLEOTIDE SEQUENCE [LARGE SCALE GENOMIC DNA]</scope>
    <source>
        <strain evidence="1 2">VKM B-2706</strain>
    </source>
</reference>
<dbReference type="STRING" id="1177755.A7A08_00224"/>
<dbReference type="AlphaFoldDB" id="A0A1E2S1S0"/>
<dbReference type="Proteomes" id="UP000095087">
    <property type="component" value="Unassembled WGS sequence"/>
</dbReference>
<name>A0A1E2S1S0_9HYPH</name>
<keyword evidence="2" id="KW-1185">Reference proteome</keyword>
<evidence type="ECO:0000313" key="1">
    <source>
        <dbReference type="EMBL" id="ODA68401.1"/>
    </source>
</evidence>
<proteinExistence type="predicted"/>